<dbReference type="Ensembl" id="ENSPSTT00000021465.1">
    <property type="protein sequence ID" value="ENSPSTP00000020463.1"/>
    <property type="gene ID" value="ENSPSTG00000014847.1"/>
</dbReference>
<organism evidence="7 8">
    <name type="scientific">Pavo cristatus</name>
    <name type="common">Indian peafowl</name>
    <name type="synonym">Blue peafowl</name>
    <dbReference type="NCBI Taxonomy" id="9049"/>
    <lineage>
        <taxon>Eukaryota</taxon>
        <taxon>Metazoa</taxon>
        <taxon>Chordata</taxon>
        <taxon>Craniata</taxon>
        <taxon>Vertebrata</taxon>
        <taxon>Euteleostomi</taxon>
        <taxon>Archelosauria</taxon>
        <taxon>Archosauria</taxon>
        <taxon>Dinosauria</taxon>
        <taxon>Saurischia</taxon>
        <taxon>Theropoda</taxon>
        <taxon>Coelurosauria</taxon>
        <taxon>Aves</taxon>
        <taxon>Neognathae</taxon>
        <taxon>Galloanserae</taxon>
        <taxon>Galliformes</taxon>
        <taxon>Phasianidae</taxon>
        <taxon>Phasianinae</taxon>
        <taxon>Pavo</taxon>
    </lineage>
</organism>
<dbReference type="Pfam" id="PF01391">
    <property type="entry name" value="Collagen"/>
    <property type="match status" value="1"/>
</dbReference>
<dbReference type="InterPro" id="IPR049883">
    <property type="entry name" value="NOTCH1_EGF-like"/>
</dbReference>
<dbReference type="PROSITE" id="PS00010">
    <property type="entry name" value="ASX_HYDROXYL"/>
    <property type="match status" value="1"/>
</dbReference>
<feature type="compositionally biased region" description="Low complexity" evidence="5">
    <location>
        <begin position="341"/>
        <end position="352"/>
    </location>
</feature>
<dbReference type="PANTHER" id="PTHR24034:SF76">
    <property type="entry name" value="COLLAGEN AND CALCIUM-BINDING EGF DOMAIN-CONTAINING PROTEIN 1"/>
    <property type="match status" value="1"/>
</dbReference>
<evidence type="ECO:0000313" key="8">
    <source>
        <dbReference type="Proteomes" id="UP000694428"/>
    </source>
</evidence>
<evidence type="ECO:0000256" key="3">
    <source>
        <dbReference type="ARBA" id="ARBA00023157"/>
    </source>
</evidence>
<evidence type="ECO:0000256" key="4">
    <source>
        <dbReference type="PROSITE-ProRule" id="PRU00076"/>
    </source>
</evidence>
<evidence type="ECO:0000259" key="6">
    <source>
        <dbReference type="PROSITE" id="PS50026"/>
    </source>
</evidence>
<feature type="region of interest" description="Disordered" evidence="5">
    <location>
        <begin position="302"/>
        <end position="384"/>
    </location>
</feature>
<dbReference type="InterPro" id="IPR008160">
    <property type="entry name" value="Collagen"/>
</dbReference>
<feature type="domain" description="EGF-like" evidence="6">
    <location>
        <begin position="243"/>
        <end position="284"/>
    </location>
</feature>
<dbReference type="SUPFAM" id="SSF57196">
    <property type="entry name" value="EGF/Laminin"/>
    <property type="match status" value="2"/>
</dbReference>
<dbReference type="GO" id="GO:0005509">
    <property type="term" value="F:calcium ion binding"/>
    <property type="evidence" value="ECO:0007669"/>
    <property type="project" value="InterPro"/>
</dbReference>
<dbReference type="PROSITE" id="PS50026">
    <property type="entry name" value="EGF_3"/>
    <property type="match status" value="1"/>
</dbReference>
<feature type="compositionally biased region" description="Basic and acidic residues" evidence="5">
    <location>
        <begin position="440"/>
        <end position="453"/>
    </location>
</feature>
<evidence type="ECO:0000313" key="7">
    <source>
        <dbReference type="Ensembl" id="ENSPSTP00000020463.1"/>
    </source>
</evidence>
<dbReference type="AlphaFoldDB" id="A0A8C9G0C4"/>
<feature type="compositionally biased region" description="Gly residues" evidence="5">
    <location>
        <begin position="104"/>
        <end position="120"/>
    </location>
</feature>
<dbReference type="FunFam" id="2.10.25.10:FF:000010">
    <property type="entry name" value="Pro-epidermal growth factor"/>
    <property type="match status" value="1"/>
</dbReference>
<evidence type="ECO:0000256" key="1">
    <source>
        <dbReference type="ARBA" id="ARBA00022536"/>
    </source>
</evidence>
<evidence type="ECO:0000256" key="2">
    <source>
        <dbReference type="ARBA" id="ARBA00022737"/>
    </source>
</evidence>
<dbReference type="PANTHER" id="PTHR24034">
    <property type="entry name" value="EGF-LIKE DOMAIN-CONTAINING PROTEIN"/>
    <property type="match status" value="1"/>
</dbReference>
<dbReference type="InterPro" id="IPR000152">
    <property type="entry name" value="EGF-type_Asp/Asn_hydroxyl_site"/>
</dbReference>
<comment type="caution">
    <text evidence="4">Lacks conserved residue(s) required for the propagation of feature annotation.</text>
</comment>
<dbReference type="Pfam" id="PF07645">
    <property type="entry name" value="EGF_CA"/>
    <property type="match status" value="1"/>
</dbReference>
<feature type="region of interest" description="Disordered" evidence="5">
    <location>
        <begin position="82"/>
        <end position="122"/>
    </location>
</feature>
<dbReference type="PROSITE" id="PS01186">
    <property type="entry name" value="EGF_2"/>
    <property type="match status" value="1"/>
</dbReference>
<dbReference type="InterPro" id="IPR050751">
    <property type="entry name" value="ECM_structural_protein"/>
</dbReference>
<evidence type="ECO:0000256" key="5">
    <source>
        <dbReference type="SAM" id="MobiDB-lite"/>
    </source>
</evidence>
<dbReference type="SMART" id="SM00181">
    <property type="entry name" value="EGF"/>
    <property type="match status" value="2"/>
</dbReference>
<dbReference type="InterPro" id="IPR000742">
    <property type="entry name" value="EGF"/>
</dbReference>
<dbReference type="InterPro" id="IPR018097">
    <property type="entry name" value="EGF_Ca-bd_CS"/>
</dbReference>
<dbReference type="SMART" id="SM00179">
    <property type="entry name" value="EGF_CA"/>
    <property type="match status" value="2"/>
</dbReference>
<dbReference type="PROSITE" id="PS01187">
    <property type="entry name" value="EGF_CA"/>
    <property type="match status" value="1"/>
</dbReference>
<proteinExistence type="predicted"/>
<reference evidence="7" key="1">
    <citation type="submission" date="2025-08" db="UniProtKB">
        <authorList>
            <consortium name="Ensembl"/>
        </authorList>
    </citation>
    <scope>IDENTIFICATION</scope>
</reference>
<sequence length="459" mass="49654">MVHRRPLTTAGVLDLPLPIIFCPPKPTPYPALPAAVGPRRTRVLSSGSPRLPPHLCRGPAPLRGRICRHIWAGAAPPRGHIWRPRGAALRRGGRSGSRRSPAAGRGGQSRRGAQGRGGPMGRPARSLAPLRLLLLLALGHAWTYREEPQDGDREVCSENKIATTRYPCLKPTGELTTCFRKKCCKGYKFVLGQCIPEDYDVCAEAPCEQQCTDNFGRVLCTCYPGYRYDRERHRNREKPYCLDIDECAASNGTLCSQICVNTVGSYRCECHEGYTRGEDGRTCTKGDKGIKQITGEKVLASNAYIPGPPGQPGQQGPPGAPGPKGSQGVPGSPGPPGQPGPRGSMGPMGPSPDISHIKQGRRGPVGPPGAPGRDGSKVRRGTGPPGSFDFLLLMMADIRNDIAELQERVFGRRTHSSTEEFPLPQEFTNYHDTVDFGSGEDYKPRAAPRDSRIQKAAHP</sequence>
<dbReference type="InterPro" id="IPR001881">
    <property type="entry name" value="EGF-like_Ca-bd_dom"/>
</dbReference>
<accession>A0A8C9G0C4</accession>
<reference evidence="7" key="2">
    <citation type="submission" date="2025-09" db="UniProtKB">
        <authorList>
            <consortium name="Ensembl"/>
        </authorList>
    </citation>
    <scope>IDENTIFICATION</scope>
</reference>
<protein>
    <recommendedName>
        <fullName evidence="6">EGF-like domain-containing protein</fullName>
    </recommendedName>
</protein>
<dbReference type="CDD" id="cd00054">
    <property type="entry name" value="EGF_CA"/>
    <property type="match status" value="1"/>
</dbReference>
<keyword evidence="2" id="KW-0677">Repeat</keyword>
<name>A0A8C9G0C4_PAVCR</name>
<keyword evidence="3" id="KW-1015">Disulfide bond</keyword>
<feature type="region of interest" description="Disordered" evidence="5">
    <location>
        <begin position="416"/>
        <end position="459"/>
    </location>
</feature>
<dbReference type="Proteomes" id="UP000694428">
    <property type="component" value="Unplaced"/>
</dbReference>
<keyword evidence="8" id="KW-1185">Reference proteome</keyword>
<keyword evidence="1 4" id="KW-0245">EGF-like domain</keyword>
<dbReference type="Gene3D" id="2.10.25.10">
    <property type="entry name" value="Laminin"/>
    <property type="match status" value="2"/>
</dbReference>